<sequence length="59" mass="7092">MFKKFKGCSGVEIGNREESVTPVLVGGYLIEREKEVWEVWEVWEEEEIFFTFNFTARRE</sequence>
<protein>
    <submittedName>
        <fullName evidence="1">Uncharacterized protein</fullName>
    </submittedName>
</protein>
<proteinExistence type="predicted"/>
<accession>A0A0V7ZC84</accession>
<dbReference type="Proteomes" id="UP000053372">
    <property type="component" value="Unassembled WGS sequence"/>
</dbReference>
<dbReference type="AlphaFoldDB" id="A0A0V7ZC84"/>
<evidence type="ECO:0000313" key="1">
    <source>
        <dbReference type="EMBL" id="KST62106.1"/>
    </source>
</evidence>
<comment type="caution">
    <text evidence="1">The sequence shown here is derived from an EMBL/GenBank/DDBJ whole genome shotgun (WGS) entry which is preliminary data.</text>
</comment>
<name>A0A0V7ZC84_9CYAN</name>
<gene>
    <name evidence="1" type="ORF">BC008_37280</name>
</gene>
<dbReference type="EMBL" id="LMTZ01000162">
    <property type="protein sequence ID" value="KST62106.1"/>
    <property type="molecule type" value="Genomic_DNA"/>
</dbReference>
<evidence type="ECO:0000313" key="2">
    <source>
        <dbReference type="Proteomes" id="UP000053372"/>
    </source>
</evidence>
<organism evidence="1 2">
    <name type="scientific">Mastigocoleus testarum BC008</name>
    <dbReference type="NCBI Taxonomy" id="371196"/>
    <lineage>
        <taxon>Bacteria</taxon>
        <taxon>Bacillati</taxon>
        <taxon>Cyanobacteriota</taxon>
        <taxon>Cyanophyceae</taxon>
        <taxon>Nostocales</taxon>
        <taxon>Hapalosiphonaceae</taxon>
        <taxon>Mastigocoleus</taxon>
    </lineage>
</organism>
<reference evidence="1 2" key="1">
    <citation type="journal article" date="2015" name="Genome Announc.">
        <title>Draft Genome of the Euendolithic (true boring) Cyanobacterium Mastigocoleus testarum strain BC008.</title>
        <authorList>
            <person name="Guida B.S."/>
            <person name="Garcia-Pichel F."/>
        </authorList>
    </citation>
    <scope>NUCLEOTIDE SEQUENCE [LARGE SCALE GENOMIC DNA]</scope>
    <source>
        <strain evidence="1 2">BC008</strain>
    </source>
</reference>
<keyword evidence="2" id="KW-1185">Reference proteome</keyword>